<name>A0A0C9T201_SPHS4</name>
<dbReference type="Proteomes" id="UP000054279">
    <property type="component" value="Unassembled WGS sequence"/>
</dbReference>
<evidence type="ECO:0000313" key="3">
    <source>
        <dbReference type="Proteomes" id="UP000054279"/>
    </source>
</evidence>
<feature type="region of interest" description="Disordered" evidence="1">
    <location>
        <begin position="86"/>
        <end position="111"/>
    </location>
</feature>
<accession>A0A0C9T201</accession>
<reference evidence="2 3" key="1">
    <citation type="submission" date="2014-06" db="EMBL/GenBank/DDBJ databases">
        <title>Evolutionary Origins and Diversification of the Mycorrhizal Mutualists.</title>
        <authorList>
            <consortium name="DOE Joint Genome Institute"/>
            <consortium name="Mycorrhizal Genomics Consortium"/>
            <person name="Kohler A."/>
            <person name="Kuo A."/>
            <person name="Nagy L.G."/>
            <person name="Floudas D."/>
            <person name="Copeland A."/>
            <person name="Barry K.W."/>
            <person name="Cichocki N."/>
            <person name="Veneault-Fourrey C."/>
            <person name="LaButti K."/>
            <person name="Lindquist E.A."/>
            <person name="Lipzen A."/>
            <person name="Lundell T."/>
            <person name="Morin E."/>
            <person name="Murat C."/>
            <person name="Riley R."/>
            <person name="Ohm R."/>
            <person name="Sun H."/>
            <person name="Tunlid A."/>
            <person name="Henrissat B."/>
            <person name="Grigoriev I.V."/>
            <person name="Hibbett D.S."/>
            <person name="Martin F."/>
        </authorList>
    </citation>
    <scope>NUCLEOTIDE SEQUENCE [LARGE SCALE GENOMIC DNA]</scope>
    <source>
        <strain evidence="2 3">SS14</strain>
    </source>
</reference>
<protein>
    <submittedName>
        <fullName evidence="2">Uncharacterized protein</fullName>
    </submittedName>
</protein>
<sequence length="134" mass="14614">MAEYVDTLGTLRLLSVIRVMGFSSRMRARGESEGVYPLLDHSKNHSIKAAPGVVDRRSLSVGMMKKKMPKIVFIHYVGVVRPGPAPTYSNAPRPIIIQRSGPPAAQPIPADTTTLDLLRSQQPSREHSRAGSPS</sequence>
<dbReference type="EMBL" id="KN837925">
    <property type="protein sequence ID" value="KIJ22823.1"/>
    <property type="molecule type" value="Genomic_DNA"/>
</dbReference>
<gene>
    <name evidence="2" type="ORF">M422DRAFT_276692</name>
</gene>
<evidence type="ECO:0000313" key="2">
    <source>
        <dbReference type="EMBL" id="KIJ22823.1"/>
    </source>
</evidence>
<proteinExistence type="predicted"/>
<evidence type="ECO:0000256" key="1">
    <source>
        <dbReference type="SAM" id="MobiDB-lite"/>
    </source>
</evidence>
<keyword evidence="3" id="KW-1185">Reference proteome</keyword>
<dbReference type="AlphaFoldDB" id="A0A0C9T201"/>
<dbReference type="HOGENOM" id="CLU_1897554_0_0_1"/>
<organism evidence="2 3">
    <name type="scientific">Sphaerobolus stellatus (strain SS14)</name>
    <dbReference type="NCBI Taxonomy" id="990650"/>
    <lineage>
        <taxon>Eukaryota</taxon>
        <taxon>Fungi</taxon>
        <taxon>Dikarya</taxon>
        <taxon>Basidiomycota</taxon>
        <taxon>Agaricomycotina</taxon>
        <taxon>Agaricomycetes</taxon>
        <taxon>Phallomycetidae</taxon>
        <taxon>Geastrales</taxon>
        <taxon>Sphaerobolaceae</taxon>
        <taxon>Sphaerobolus</taxon>
    </lineage>
</organism>